<evidence type="ECO:0000259" key="5">
    <source>
        <dbReference type="PROSITE" id="PS50052"/>
    </source>
</evidence>
<evidence type="ECO:0000256" key="1">
    <source>
        <dbReference type="ARBA" id="ARBA00005790"/>
    </source>
</evidence>
<evidence type="ECO:0000313" key="7">
    <source>
        <dbReference type="Proteomes" id="UP000246171"/>
    </source>
</evidence>
<feature type="region of interest" description="Disordered" evidence="4">
    <location>
        <begin position="1"/>
        <end position="20"/>
    </location>
</feature>
<dbReference type="RefSeq" id="XP_025389902.1">
    <property type="nucleotide sequence ID" value="XM_025530974.1"/>
</dbReference>
<comment type="similarity">
    <text evidence="1">Belongs to the guanylate kinase family.</text>
</comment>
<keyword evidence="2" id="KW-0808">Transferase</keyword>
<dbReference type="AlphaFoldDB" id="A0A317VVB8"/>
<dbReference type="OrthoDB" id="6334211at2759"/>
<dbReference type="PROSITE" id="PS50052">
    <property type="entry name" value="GUANYLATE_KINASE_2"/>
    <property type="match status" value="1"/>
</dbReference>
<evidence type="ECO:0000256" key="2">
    <source>
        <dbReference type="ARBA" id="ARBA00022679"/>
    </source>
</evidence>
<gene>
    <name evidence="6" type="ORF">BO83DRAFT_377381</name>
</gene>
<keyword evidence="7" id="KW-1185">Reference proteome</keyword>
<proteinExistence type="inferred from homology"/>
<dbReference type="Proteomes" id="UP000246171">
    <property type="component" value="Unassembled WGS sequence"/>
</dbReference>
<evidence type="ECO:0000256" key="3">
    <source>
        <dbReference type="ARBA" id="ARBA00022777"/>
    </source>
</evidence>
<dbReference type="SUPFAM" id="SSF52540">
    <property type="entry name" value="P-loop containing nucleoside triphosphate hydrolases"/>
    <property type="match status" value="1"/>
</dbReference>
<dbReference type="GO" id="GO:0016787">
    <property type="term" value="F:hydrolase activity"/>
    <property type="evidence" value="ECO:0007669"/>
    <property type="project" value="UniProtKB-KW"/>
</dbReference>
<sequence>MESNSTQRVSPFPPTPPTRAPWVDEIHGKSYFFIDKPMFEDLISQSAFVEHATFSGDQYVTSKRTISDQIEKGPVVVLDIEMNGVRQMKANPSIDARYVFI</sequence>
<evidence type="ECO:0000256" key="4">
    <source>
        <dbReference type="SAM" id="MobiDB-lite"/>
    </source>
</evidence>
<keyword evidence="3" id="KW-0418">Kinase</keyword>
<dbReference type="Gene3D" id="3.30.63.10">
    <property type="entry name" value="Guanylate Kinase phosphate binding domain"/>
    <property type="match status" value="1"/>
</dbReference>
<dbReference type="PANTHER" id="PTHR23117">
    <property type="entry name" value="GUANYLATE KINASE-RELATED"/>
    <property type="match status" value="1"/>
</dbReference>
<dbReference type="InterPro" id="IPR027417">
    <property type="entry name" value="P-loop_NTPase"/>
</dbReference>
<name>A0A317VVB8_ASPEC</name>
<feature type="domain" description="Guanylate kinase-like" evidence="5">
    <location>
        <begin position="1"/>
        <end position="101"/>
    </location>
</feature>
<protein>
    <submittedName>
        <fullName evidence="6">P-loop containing nucleoside triphosphate hydrolase protein</fullName>
    </submittedName>
</protein>
<accession>A0A317VVB8</accession>
<dbReference type="PANTHER" id="PTHR23117:SF13">
    <property type="entry name" value="GUANYLATE KINASE"/>
    <property type="match status" value="1"/>
</dbReference>
<reference evidence="6" key="1">
    <citation type="submission" date="2016-12" db="EMBL/GenBank/DDBJ databases">
        <title>The genomes of Aspergillus section Nigri reveals drivers in fungal speciation.</title>
        <authorList>
            <consortium name="DOE Joint Genome Institute"/>
            <person name="Vesth T.C."/>
            <person name="Nybo J."/>
            <person name="Theobald S."/>
            <person name="Brandl J."/>
            <person name="Frisvad J.C."/>
            <person name="Nielsen K.F."/>
            <person name="Lyhne E.K."/>
            <person name="Kogle M.E."/>
            <person name="Kuo A."/>
            <person name="Riley R."/>
            <person name="Clum A."/>
            <person name="Nolan M."/>
            <person name="Lipzen A."/>
            <person name="Salamov A."/>
            <person name="Henrissat B."/>
            <person name="Wiebenga A."/>
            <person name="De vries R.P."/>
            <person name="Grigoriev I.V."/>
            <person name="Mortensen U.H."/>
            <person name="Andersen M.R."/>
            <person name="Baker S.E."/>
        </authorList>
    </citation>
    <scope>NUCLEOTIDE SEQUENCE</scope>
    <source>
        <strain evidence="6">CBS 122712</strain>
    </source>
</reference>
<dbReference type="Gene3D" id="3.40.50.300">
    <property type="entry name" value="P-loop containing nucleotide triphosphate hydrolases"/>
    <property type="match status" value="1"/>
</dbReference>
<dbReference type="EMBL" id="MSFU01000008">
    <property type="protein sequence ID" value="PWY76912.1"/>
    <property type="molecule type" value="Genomic_DNA"/>
</dbReference>
<dbReference type="Pfam" id="PF00625">
    <property type="entry name" value="Guanylate_kin"/>
    <property type="match status" value="1"/>
</dbReference>
<dbReference type="InterPro" id="IPR008145">
    <property type="entry name" value="GK/Ca_channel_bsu"/>
</dbReference>
<comment type="caution">
    <text evidence="6">The sequence shown here is derived from an EMBL/GenBank/DDBJ whole genome shotgun (WGS) entry which is preliminary data.</text>
</comment>
<keyword evidence="6" id="KW-0378">Hydrolase</keyword>
<dbReference type="GO" id="GO:0005829">
    <property type="term" value="C:cytosol"/>
    <property type="evidence" value="ECO:0007669"/>
    <property type="project" value="TreeGrafter"/>
</dbReference>
<dbReference type="GO" id="GO:0004385">
    <property type="term" value="F:GMP kinase activity"/>
    <property type="evidence" value="ECO:0007669"/>
    <property type="project" value="TreeGrafter"/>
</dbReference>
<dbReference type="InterPro" id="IPR008144">
    <property type="entry name" value="Guanylate_kin-like_dom"/>
</dbReference>
<dbReference type="GeneID" id="37052936"/>
<evidence type="ECO:0000313" key="6">
    <source>
        <dbReference type="EMBL" id="PWY76912.1"/>
    </source>
</evidence>
<dbReference type="VEuPathDB" id="FungiDB:BO83DRAFT_377381"/>
<organism evidence="6 7">
    <name type="scientific">Aspergillus eucalypticola (strain CBS 122712 / IBT 29274)</name>
    <dbReference type="NCBI Taxonomy" id="1448314"/>
    <lineage>
        <taxon>Eukaryota</taxon>
        <taxon>Fungi</taxon>
        <taxon>Dikarya</taxon>
        <taxon>Ascomycota</taxon>
        <taxon>Pezizomycotina</taxon>
        <taxon>Eurotiomycetes</taxon>
        <taxon>Eurotiomycetidae</taxon>
        <taxon>Eurotiales</taxon>
        <taxon>Aspergillaceae</taxon>
        <taxon>Aspergillus</taxon>
        <taxon>Aspergillus subgen. Circumdati</taxon>
    </lineage>
</organism>